<gene>
    <name evidence="1" type="ORF">UCREL1_10112</name>
</gene>
<evidence type="ECO:0000313" key="1">
    <source>
        <dbReference type="EMBL" id="EMR62947.1"/>
    </source>
</evidence>
<dbReference type="KEGG" id="ela:UCREL1_10112"/>
<evidence type="ECO:0000313" key="2">
    <source>
        <dbReference type="Proteomes" id="UP000012174"/>
    </source>
</evidence>
<proteinExistence type="predicted"/>
<dbReference type="HOGENOM" id="CLU_1085985_0_0_1"/>
<keyword evidence="2" id="KW-1185">Reference proteome</keyword>
<reference evidence="2" key="1">
    <citation type="journal article" date="2013" name="Genome Announc.">
        <title>Draft genome sequence of the grapevine dieback fungus Eutypa lata UCR-EL1.</title>
        <authorList>
            <person name="Blanco-Ulate B."/>
            <person name="Rolshausen P.E."/>
            <person name="Cantu D."/>
        </authorList>
    </citation>
    <scope>NUCLEOTIDE SEQUENCE [LARGE SCALE GENOMIC DNA]</scope>
    <source>
        <strain evidence="2">UCR-EL1</strain>
    </source>
</reference>
<dbReference type="AlphaFoldDB" id="M7SFJ1"/>
<dbReference type="Proteomes" id="UP000012174">
    <property type="component" value="Unassembled WGS sequence"/>
</dbReference>
<accession>M7SFJ1</accession>
<organism evidence="1 2">
    <name type="scientific">Eutypa lata (strain UCR-EL1)</name>
    <name type="common">Grapevine dieback disease fungus</name>
    <name type="synonym">Eutypa armeniacae</name>
    <dbReference type="NCBI Taxonomy" id="1287681"/>
    <lineage>
        <taxon>Eukaryota</taxon>
        <taxon>Fungi</taxon>
        <taxon>Dikarya</taxon>
        <taxon>Ascomycota</taxon>
        <taxon>Pezizomycotina</taxon>
        <taxon>Sordariomycetes</taxon>
        <taxon>Xylariomycetidae</taxon>
        <taxon>Xylariales</taxon>
        <taxon>Diatrypaceae</taxon>
        <taxon>Eutypa</taxon>
    </lineage>
</organism>
<name>M7SFJ1_EUTLA</name>
<dbReference type="OrthoDB" id="10355317at2759"/>
<sequence length="256" mass="30012">MNRNLPFDTPWHTSTMTAAGRVNVLLGYIQEEPWLAPTVEEYVSQLHNIFLPQIVDGLRYQIIDSEKSTRSTENPYKSASFTERIIVSVLNRLEERHISRVRQLRMTGEPYTLPAGLELRRVPEWVKNPILLYSDCRSLMVKIIKAINQDMPADSDWWRDDFLSTPDRVHFIVRRIKCLFNRHIMMPDYDGFLPRLSFEDTFELEINDPETEIWETSPHKTASLIGSLFRRHIAVTINDQAMKFDYTVPGFPTKNR</sequence>
<protein>
    <submittedName>
        <fullName evidence="1">Uncharacterized protein</fullName>
    </submittedName>
</protein>
<dbReference type="EMBL" id="KB707330">
    <property type="protein sequence ID" value="EMR62947.1"/>
    <property type="molecule type" value="Genomic_DNA"/>
</dbReference>